<reference evidence="1" key="1">
    <citation type="submission" date="2019-08" db="EMBL/GenBank/DDBJ databases">
        <authorList>
            <person name="Kucharzyk K."/>
            <person name="Murdoch R.W."/>
            <person name="Higgins S."/>
            <person name="Loffler F."/>
        </authorList>
    </citation>
    <scope>NUCLEOTIDE SEQUENCE</scope>
</reference>
<sequence length="75" mass="8767">MAHYVCWLKAITINNGKAFYTTSHKLFAYVTSQRTSTNNSNFFVRQCNDVAYCRIQKFEIGALNTYRNDLLYLTL</sequence>
<accession>A0A645GX40</accession>
<protein>
    <submittedName>
        <fullName evidence="1">Uncharacterized protein</fullName>
    </submittedName>
</protein>
<gene>
    <name evidence="1" type="ORF">SDC9_178401</name>
</gene>
<dbReference type="EMBL" id="VSSQ01082233">
    <property type="protein sequence ID" value="MPN30930.1"/>
    <property type="molecule type" value="Genomic_DNA"/>
</dbReference>
<comment type="caution">
    <text evidence="1">The sequence shown here is derived from an EMBL/GenBank/DDBJ whole genome shotgun (WGS) entry which is preliminary data.</text>
</comment>
<dbReference type="AlphaFoldDB" id="A0A645GX40"/>
<name>A0A645GX40_9ZZZZ</name>
<proteinExistence type="predicted"/>
<evidence type="ECO:0000313" key="1">
    <source>
        <dbReference type="EMBL" id="MPN30930.1"/>
    </source>
</evidence>
<organism evidence="1">
    <name type="scientific">bioreactor metagenome</name>
    <dbReference type="NCBI Taxonomy" id="1076179"/>
    <lineage>
        <taxon>unclassified sequences</taxon>
        <taxon>metagenomes</taxon>
        <taxon>ecological metagenomes</taxon>
    </lineage>
</organism>